<protein>
    <submittedName>
        <fullName evidence="3">HD-superfamily hydrolase</fullName>
    </submittedName>
</protein>
<dbReference type="SUPFAM" id="SSF109604">
    <property type="entry name" value="HD-domain/PDEase-like"/>
    <property type="match status" value="1"/>
</dbReference>
<evidence type="ECO:0000259" key="2">
    <source>
        <dbReference type="Pfam" id="PF01966"/>
    </source>
</evidence>
<dbReference type="Gene3D" id="1.10.3210.10">
    <property type="entry name" value="Hypothetical protein af1432"/>
    <property type="match status" value="1"/>
</dbReference>
<organism evidence="3 4">
    <name type="scientific">candidate division CPR2 bacterium GW2011_GWC2_39_10</name>
    <dbReference type="NCBI Taxonomy" id="1618345"/>
    <lineage>
        <taxon>Bacteria</taxon>
        <taxon>Bacteria division CPR2</taxon>
    </lineage>
</organism>
<dbReference type="InterPro" id="IPR006674">
    <property type="entry name" value="HD_domain"/>
</dbReference>
<dbReference type="InterPro" id="IPR003607">
    <property type="entry name" value="HD/PDEase_dom"/>
</dbReference>
<sequence>MANNLFKQVFIKDLKEGDRISGQPFVIKSYRTLTSKNNKQYIDITIGDKTGSMKGKIWSDNLVNCQEGREGDVFLISGNIDSFSNSLQMTITSMFKADEFEVSDFLQVARENPDEMYSQLTQFMAKIEDEDFKDLLETVFDDENIRNTFKKAPAAFTVHHSYAGGLLEHTLDCLVLAESLLERYPKMRKDLLFTGAILHDFGKIFEFDISTTITISDRGKLLGHIYMGTEYISKIAPKGFDQEKLNELMHLLLSHHGELEFGSPIKPKTIEAVALWMADMASAKVNMAYNFTYDNIGIGNDDQNFSPYHKHLATDLYLKPYIAEEDE</sequence>
<dbReference type="Proteomes" id="UP000034207">
    <property type="component" value="Unassembled WGS sequence"/>
</dbReference>
<dbReference type="InterPro" id="IPR050798">
    <property type="entry name" value="YhaM_exoribonuc/phosphodiest"/>
</dbReference>
<reference evidence="3 4" key="1">
    <citation type="journal article" date="2015" name="Nature">
        <title>rRNA introns, odd ribosomes, and small enigmatic genomes across a large radiation of phyla.</title>
        <authorList>
            <person name="Brown C.T."/>
            <person name="Hug L.A."/>
            <person name="Thomas B.C."/>
            <person name="Sharon I."/>
            <person name="Castelle C.J."/>
            <person name="Singh A."/>
            <person name="Wilkins M.J."/>
            <person name="Williams K.H."/>
            <person name="Banfield J.F."/>
        </authorList>
    </citation>
    <scope>NUCLEOTIDE SEQUENCE [LARGE SCALE GENOMIC DNA]</scope>
</reference>
<dbReference type="Gene3D" id="2.40.50.140">
    <property type="entry name" value="Nucleic acid-binding proteins"/>
    <property type="match status" value="1"/>
</dbReference>
<dbReference type="Pfam" id="PF01966">
    <property type="entry name" value="HD"/>
    <property type="match status" value="1"/>
</dbReference>
<dbReference type="GO" id="GO:0016787">
    <property type="term" value="F:hydrolase activity"/>
    <property type="evidence" value="ECO:0007669"/>
    <property type="project" value="UniProtKB-KW"/>
</dbReference>
<gene>
    <name evidence="3" type="ORF">UT18_C0007G0020</name>
</gene>
<proteinExistence type="predicted"/>
<feature type="domain" description="HD" evidence="2">
    <location>
        <begin position="167"/>
        <end position="279"/>
    </location>
</feature>
<dbReference type="InterPro" id="IPR012340">
    <property type="entry name" value="NA-bd_OB-fold"/>
</dbReference>
<accession>A0A0G0P9G4</accession>
<dbReference type="STRING" id="1618345.UT18_C0007G0020"/>
<evidence type="ECO:0000313" key="3">
    <source>
        <dbReference type="EMBL" id="KKQ94764.1"/>
    </source>
</evidence>
<name>A0A0G0P9G4_UNCC2</name>
<evidence type="ECO:0000256" key="1">
    <source>
        <dbReference type="ARBA" id="ARBA00022801"/>
    </source>
</evidence>
<dbReference type="PANTHER" id="PTHR37294">
    <property type="entry name" value="3'-5' EXORIBONUCLEASE YHAM"/>
    <property type="match status" value="1"/>
</dbReference>
<dbReference type="GO" id="GO:0031125">
    <property type="term" value="P:rRNA 3'-end processing"/>
    <property type="evidence" value="ECO:0007669"/>
    <property type="project" value="TreeGrafter"/>
</dbReference>
<dbReference type="SUPFAM" id="SSF50249">
    <property type="entry name" value="Nucleic acid-binding proteins"/>
    <property type="match status" value="1"/>
</dbReference>
<dbReference type="PATRIC" id="fig|1618345.3.peg.381"/>
<dbReference type="CDD" id="cd00077">
    <property type="entry name" value="HDc"/>
    <property type="match status" value="1"/>
</dbReference>
<dbReference type="AlphaFoldDB" id="A0A0G0P9G4"/>
<dbReference type="PANTHER" id="PTHR37294:SF1">
    <property type="entry name" value="3'-5' EXORIBONUCLEASE YHAM"/>
    <property type="match status" value="1"/>
</dbReference>
<dbReference type="CDD" id="cd04492">
    <property type="entry name" value="YhaM_OBF_like"/>
    <property type="match status" value="1"/>
</dbReference>
<evidence type="ECO:0000313" key="4">
    <source>
        <dbReference type="Proteomes" id="UP000034207"/>
    </source>
</evidence>
<comment type="caution">
    <text evidence="3">The sequence shown here is derived from an EMBL/GenBank/DDBJ whole genome shotgun (WGS) entry which is preliminary data.</text>
</comment>
<keyword evidence="1 3" id="KW-0378">Hydrolase</keyword>
<dbReference type="EMBL" id="LBVV01000007">
    <property type="protein sequence ID" value="KKQ94764.1"/>
    <property type="molecule type" value="Genomic_DNA"/>
</dbReference>